<dbReference type="InterPro" id="IPR011032">
    <property type="entry name" value="GroES-like_sf"/>
</dbReference>
<dbReference type="SUPFAM" id="SSF51735">
    <property type="entry name" value="NAD(P)-binding Rossmann-fold domains"/>
    <property type="match status" value="1"/>
</dbReference>
<dbReference type="PANTHER" id="PTHR48106:SF5">
    <property type="entry name" value="ZINC-CONTAINING ALCOHOL DEHYDROGENASE"/>
    <property type="match status" value="1"/>
</dbReference>
<dbReference type="GO" id="GO:0016651">
    <property type="term" value="F:oxidoreductase activity, acting on NAD(P)H"/>
    <property type="evidence" value="ECO:0007669"/>
    <property type="project" value="TreeGrafter"/>
</dbReference>
<dbReference type="Gene3D" id="3.90.180.10">
    <property type="entry name" value="Medium-chain alcohol dehydrogenases, catalytic domain"/>
    <property type="match status" value="1"/>
</dbReference>
<dbReference type="Gene3D" id="3.40.50.720">
    <property type="entry name" value="NAD(P)-binding Rossmann-like Domain"/>
    <property type="match status" value="1"/>
</dbReference>
<evidence type="ECO:0000256" key="2">
    <source>
        <dbReference type="ARBA" id="ARBA00023002"/>
    </source>
</evidence>
<dbReference type="AlphaFoldDB" id="A0A2I8F2Y8"/>
<dbReference type="Pfam" id="PF00107">
    <property type="entry name" value="ADH_zinc_N"/>
    <property type="match status" value="1"/>
</dbReference>
<accession>A0A2I8F2Y8</accession>
<evidence type="ECO:0000259" key="3">
    <source>
        <dbReference type="SMART" id="SM00829"/>
    </source>
</evidence>
<dbReference type="InterPro" id="IPR020843">
    <property type="entry name" value="ER"/>
</dbReference>
<dbReference type="PANTHER" id="PTHR48106">
    <property type="entry name" value="QUINONE OXIDOREDUCTASE PIG3-RELATED"/>
    <property type="match status" value="1"/>
</dbReference>
<keyword evidence="1" id="KW-0521">NADP</keyword>
<reference evidence="4 5" key="1">
    <citation type="submission" date="2018-01" db="EMBL/GenBank/DDBJ databases">
        <title>Species boundaries and ecological features among Paraburkholderia terrae DSMZ17804T, P. hospita DSMZ17164T and P. caribensis DSMZ13236T.</title>
        <authorList>
            <person name="Pratama A.A."/>
        </authorList>
    </citation>
    <scope>NUCLEOTIDE SEQUENCE [LARGE SCALE GENOMIC DNA]</scope>
    <source>
        <strain evidence="4 5">DSM 17804</strain>
    </source>
</reference>
<dbReference type="InterPro" id="IPR036291">
    <property type="entry name" value="NAD(P)-bd_dom_sf"/>
</dbReference>
<feature type="domain" description="Enoyl reductase (ER)" evidence="3">
    <location>
        <begin position="11"/>
        <end position="326"/>
    </location>
</feature>
<dbReference type="InterPro" id="IPR013149">
    <property type="entry name" value="ADH-like_C"/>
</dbReference>
<organism evidence="4 5">
    <name type="scientific">Paraburkholderia terrae</name>
    <dbReference type="NCBI Taxonomy" id="311230"/>
    <lineage>
        <taxon>Bacteria</taxon>
        <taxon>Pseudomonadati</taxon>
        <taxon>Pseudomonadota</taxon>
        <taxon>Betaproteobacteria</taxon>
        <taxon>Burkholderiales</taxon>
        <taxon>Burkholderiaceae</taxon>
        <taxon>Paraburkholderia</taxon>
    </lineage>
</organism>
<dbReference type="CDD" id="cd08268">
    <property type="entry name" value="MDR2"/>
    <property type="match status" value="1"/>
</dbReference>
<dbReference type="Proteomes" id="UP000243502">
    <property type="component" value="Chromosome 3"/>
</dbReference>
<evidence type="ECO:0000256" key="1">
    <source>
        <dbReference type="ARBA" id="ARBA00022857"/>
    </source>
</evidence>
<dbReference type="OrthoDB" id="9805883at2"/>
<sequence length="328" mass="34876">MAHVVQFNEVGGPEKLEIAVKQVGEPGEGEVRIAVKAIGLNRAETLFRSGQYFEFPVFPASLGYEAAGIIEAVGPGVKDIAVGDAVSVVPNFSFNDYGMYGDVVLAPVTAVVKHPPSLSFEEAAALWMAYLTAYDALVGTAQLSKGEFVVIPAASSSVGIAAIQIANKLGAIPIALTRTSVKKEQIQSAGAAHIIATSEQDLVEELKKITDGKGVQVIYDPVGGPTFAKLLEAAAPRARVIIYGTLDEPTVIPHFPVFTKMLVITGAILFTTTYDPEKLKAGVKWITEGLESGALKPVIDRSFPLSDIVEAHRYLEANKQFGKIIVTI</sequence>
<name>A0A2I8F2Y8_9BURK</name>
<dbReference type="EMBL" id="CP026113">
    <property type="protein sequence ID" value="AUT66143.1"/>
    <property type="molecule type" value="Genomic_DNA"/>
</dbReference>
<dbReference type="SUPFAM" id="SSF50129">
    <property type="entry name" value="GroES-like"/>
    <property type="match status" value="1"/>
</dbReference>
<dbReference type="Pfam" id="PF08240">
    <property type="entry name" value="ADH_N"/>
    <property type="match status" value="1"/>
</dbReference>
<evidence type="ECO:0000313" key="5">
    <source>
        <dbReference type="Proteomes" id="UP000243502"/>
    </source>
</evidence>
<dbReference type="SMART" id="SM00829">
    <property type="entry name" value="PKS_ER"/>
    <property type="match status" value="1"/>
</dbReference>
<protein>
    <submittedName>
        <fullName evidence="4">NADPH:quinone reductase</fullName>
    </submittedName>
</protein>
<evidence type="ECO:0000313" key="4">
    <source>
        <dbReference type="EMBL" id="AUT66143.1"/>
    </source>
</evidence>
<dbReference type="InterPro" id="IPR013154">
    <property type="entry name" value="ADH-like_N"/>
</dbReference>
<dbReference type="RefSeq" id="WP_042304847.1">
    <property type="nucleotide sequence ID" value="NZ_CP026113.1"/>
</dbReference>
<proteinExistence type="predicted"/>
<dbReference type="GO" id="GO:0070402">
    <property type="term" value="F:NADPH binding"/>
    <property type="evidence" value="ECO:0007669"/>
    <property type="project" value="TreeGrafter"/>
</dbReference>
<keyword evidence="2" id="KW-0560">Oxidoreductase</keyword>
<gene>
    <name evidence="4" type="ORF">C2L65_36320</name>
</gene>
<dbReference type="KEGG" id="pter:C2L65_36320"/>